<dbReference type="AlphaFoldDB" id="A0AAN9V0R2"/>
<organism evidence="3 4">
    <name type="scientific">Diatrype stigma</name>
    <dbReference type="NCBI Taxonomy" id="117547"/>
    <lineage>
        <taxon>Eukaryota</taxon>
        <taxon>Fungi</taxon>
        <taxon>Dikarya</taxon>
        <taxon>Ascomycota</taxon>
        <taxon>Pezizomycotina</taxon>
        <taxon>Sordariomycetes</taxon>
        <taxon>Xylariomycetidae</taxon>
        <taxon>Xylariales</taxon>
        <taxon>Diatrypaceae</taxon>
        <taxon>Diatrype</taxon>
    </lineage>
</organism>
<dbReference type="InterPro" id="IPR050700">
    <property type="entry name" value="YIM1/Zinc_Alcohol_DH_Fams"/>
</dbReference>
<protein>
    <recommendedName>
        <fullName evidence="2">Alcohol dehydrogenase-like N-terminal domain-containing protein</fullName>
    </recommendedName>
</protein>
<keyword evidence="4" id="KW-1185">Reference proteome</keyword>
<sequence>MAMTELPPTMRSLVAPTYCKPAGYEIQEVPTPTIQGPNDILIQVHAAGIMTADTLMALPIKLGIVASGVVIATGSAVTTLRPGDAVYGMAFGRPIDYGAPPGFCAEYALGRADLFLSKPAHVAFEDAAALLGNVLTAVQSIELGHRLLGEGGREQPAGQDGLRPRRPERDGLRRRPAAEDGLRRRARHRHRVHVQGAAPAAPRAVDRVIDYQRCAGRLADAVPPGSVDLAYNTQFAALRGAIPLLRRDAGVVVSIAGVPPPPLLCQLVGRPLPLLVRWMAGLAQWWYAFLLWGTGVRYAFVSGGAGRREDLERAGEIIARGKVRALANVVRLEDIGAVREACQMVYTGKGGVGQLVVKVV</sequence>
<dbReference type="InterPro" id="IPR013154">
    <property type="entry name" value="ADH-like_N"/>
</dbReference>
<accession>A0AAN9V0R2</accession>
<evidence type="ECO:0000259" key="2">
    <source>
        <dbReference type="Pfam" id="PF08240"/>
    </source>
</evidence>
<feature type="region of interest" description="Disordered" evidence="1">
    <location>
        <begin position="149"/>
        <end position="195"/>
    </location>
</feature>
<dbReference type="Proteomes" id="UP001320420">
    <property type="component" value="Unassembled WGS sequence"/>
</dbReference>
<dbReference type="PANTHER" id="PTHR11695">
    <property type="entry name" value="ALCOHOL DEHYDROGENASE RELATED"/>
    <property type="match status" value="1"/>
</dbReference>
<name>A0AAN9V0R2_9PEZI</name>
<evidence type="ECO:0000313" key="3">
    <source>
        <dbReference type="EMBL" id="KAK7757948.1"/>
    </source>
</evidence>
<gene>
    <name evidence="3" type="ORF">SLS62_000326</name>
</gene>
<dbReference type="SUPFAM" id="SSF50129">
    <property type="entry name" value="GroES-like"/>
    <property type="match status" value="1"/>
</dbReference>
<dbReference type="InterPro" id="IPR011032">
    <property type="entry name" value="GroES-like_sf"/>
</dbReference>
<dbReference type="Pfam" id="PF08240">
    <property type="entry name" value="ADH_N"/>
    <property type="match status" value="1"/>
</dbReference>
<feature type="compositionally biased region" description="Basic residues" evidence="1">
    <location>
        <begin position="184"/>
        <end position="193"/>
    </location>
</feature>
<reference evidence="3 4" key="1">
    <citation type="submission" date="2024-02" db="EMBL/GenBank/DDBJ databases">
        <title>De novo assembly and annotation of 12 fungi associated with fruit tree decline syndrome in Ontario, Canada.</title>
        <authorList>
            <person name="Sulman M."/>
            <person name="Ellouze W."/>
            <person name="Ilyukhin E."/>
        </authorList>
    </citation>
    <scope>NUCLEOTIDE SEQUENCE [LARGE SCALE GENOMIC DNA]</scope>
    <source>
        <strain evidence="3 4">M11/M66-122</strain>
    </source>
</reference>
<evidence type="ECO:0000313" key="4">
    <source>
        <dbReference type="Proteomes" id="UP001320420"/>
    </source>
</evidence>
<comment type="caution">
    <text evidence="3">The sequence shown here is derived from an EMBL/GenBank/DDBJ whole genome shotgun (WGS) entry which is preliminary data.</text>
</comment>
<dbReference type="Gene3D" id="3.90.180.10">
    <property type="entry name" value="Medium-chain alcohol dehydrogenases, catalytic domain"/>
    <property type="match status" value="1"/>
</dbReference>
<feature type="domain" description="Alcohol dehydrogenase-like N-terminal" evidence="2">
    <location>
        <begin position="36"/>
        <end position="114"/>
    </location>
</feature>
<dbReference type="PANTHER" id="PTHR11695:SF294">
    <property type="entry name" value="RETICULON-4-INTERACTING PROTEIN 1, MITOCHONDRIAL"/>
    <property type="match status" value="1"/>
</dbReference>
<evidence type="ECO:0000256" key="1">
    <source>
        <dbReference type="SAM" id="MobiDB-lite"/>
    </source>
</evidence>
<feature type="compositionally biased region" description="Basic and acidic residues" evidence="1">
    <location>
        <begin position="162"/>
        <end position="183"/>
    </location>
</feature>
<dbReference type="EMBL" id="JAKJXP020000001">
    <property type="protein sequence ID" value="KAK7757948.1"/>
    <property type="molecule type" value="Genomic_DNA"/>
</dbReference>
<proteinExistence type="predicted"/>